<comment type="caution">
    <text evidence="1">The sequence shown here is derived from an EMBL/GenBank/DDBJ whole genome shotgun (WGS) entry which is preliminary data.</text>
</comment>
<reference evidence="1" key="1">
    <citation type="submission" date="2022-01" db="EMBL/GenBank/DDBJ databases">
        <title>Genome Sequence Resource for Two Populations of Ditylenchus destructor, the Migratory Endoparasitic Phytonematode.</title>
        <authorList>
            <person name="Zhang H."/>
            <person name="Lin R."/>
            <person name="Xie B."/>
        </authorList>
    </citation>
    <scope>NUCLEOTIDE SEQUENCE</scope>
    <source>
        <strain evidence="1">BazhouSP</strain>
    </source>
</reference>
<protein>
    <recommendedName>
        <fullName evidence="3">F-box domain-containing protein</fullName>
    </recommendedName>
</protein>
<keyword evidence="2" id="KW-1185">Reference proteome</keyword>
<evidence type="ECO:0000313" key="2">
    <source>
        <dbReference type="Proteomes" id="UP001201812"/>
    </source>
</evidence>
<proteinExistence type="predicted"/>
<dbReference type="Proteomes" id="UP001201812">
    <property type="component" value="Unassembled WGS sequence"/>
</dbReference>
<sequence>MDNGTMVEAFKYLNYSQLAKKSLVSKRFRNLIQTHRHQLALLYVKWISMHSSQIEPATIKIFGIKISSEAYNEWVIRNNYSKQAPLEVQIAGTQSTQNIPNGYWLIAHAYYNDPNRCISTSVFYAHVNLSHENWPLFQHFVRLVTDPFIYIDSAQLAYQNDILNLLSETINSDRDRLQCKELYFDLNADSHSFKNFNANIQKFITWAKDSVRCNQFSLHCKADFNHDEAFFDLFLTGAHCTRSIKIVYVGRSTVLVNFVQKFMDLKTCDECQLVEAIEGSFRTQALEMLKQKFAVFIVNEERRHNTHIFELVNNNIGKKLQLTTVKRSDLWSSVSIKIINL</sequence>
<evidence type="ECO:0008006" key="3">
    <source>
        <dbReference type="Google" id="ProtNLM"/>
    </source>
</evidence>
<dbReference type="AlphaFoldDB" id="A0AAD4MUN5"/>
<evidence type="ECO:0000313" key="1">
    <source>
        <dbReference type="EMBL" id="KAI1702216.1"/>
    </source>
</evidence>
<organism evidence="1 2">
    <name type="scientific">Ditylenchus destructor</name>
    <dbReference type="NCBI Taxonomy" id="166010"/>
    <lineage>
        <taxon>Eukaryota</taxon>
        <taxon>Metazoa</taxon>
        <taxon>Ecdysozoa</taxon>
        <taxon>Nematoda</taxon>
        <taxon>Chromadorea</taxon>
        <taxon>Rhabditida</taxon>
        <taxon>Tylenchina</taxon>
        <taxon>Tylenchomorpha</taxon>
        <taxon>Sphaerularioidea</taxon>
        <taxon>Anguinidae</taxon>
        <taxon>Anguininae</taxon>
        <taxon>Ditylenchus</taxon>
    </lineage>
</organism>
<dbReference type="EMBL" id="JAKKPZ010000103">
    <property type="protein sequence ID" value="KAI1702216.1"/>
    <property type="molecule type" value="Genomic_DNA"/>
</dbReference>
<gene>
    <name evidence="1" type="ORF">DdX_15632</name>
</gene>
<accession>A0AAD4MUN5</accession>
<name>A0AAD4MUN5_9BILA</name>